<dbReference type="Pfam" id="PF24637">
    <property type="entry name" value="RRM_DEAH11"/>
    <property type="match status" value="1"/>
</dbReference>
<dbReference type="PROSITE" id="PS00518">
    <property type="entry name" value="ZF_RING_1"/>
    <property type="match status" value="1"/>
</dbReference>
<dbReference type="Pfam" id="PF00270">
    <property type="entry name" value="DEAD"/>
    <property type="match status" value="1"/>
</dbReference>
<evidence type="ECO:0000256" key="5">
    <source>
        <dbReference type="ARBA" id="ARBA00022640"/>
    </source>
</evidence>
<dbReference type="InterPro" id="IPR056248">
    <property type="entry name" value="RBD_DEAH11/12"/>
</dbReference>
<keyword evidence="9" id="KW-0547">Nucleotide-binding</keyword>
<evidence type="ECO:0000256" key="11">
    <source>
        <dbReference type="ARBA" id="ARBA00022786"/>
    </source>
</evidence>
<dbReference type="Proteomes" id="UP001370490">
    <property type="component" value="Unassembled WGS sequence"/>
</dbReference>
<dbReference type="InterPro" id="IPR035979">
    <property type="entry name" value="RBD_domain_sf"/>
</dbReference>
<evidence type="ECO:0000259" key="22">
    <source>
        <dbReference type="PROSITE" id="PS51192"/>
    </source>
</evidence>
<dbReference type="PROSITE" id="PS00028">
    <property type="entry name" value="ZINC_FINGER_C2H2_1"/>
    <property type="match status" value="1"/>
</dbReference>
<dbReference type="EMBL" id="JBAMMX010000018">
    <property type="protein sequence ID" value="KAK6923377.1"/>
    <property type="molecule type" value="Genomic_DNA"/>
</dbReference>
<dbReference type="PROSITE" id="PS50089">
    <property type="entry name" value="ZF_RING_2"/>
    <property type="match status" value="1"/>
</dbReference>
<dbReference type="InterPro" id="IPR056245">
    <property type="entry name" value="KH_DEAH11/12"/>
</dbReference>
<keyword evidence="13" id="KW-0347">Helicase</keyword>
<comment type="catalytic activity">
    <reaction evidence="17">
        <text>ATP + H2O = ADP + phosphate + H(+)</text>
        <dbReference type="Rhea" id="RHEA:13065"/>
        <dbReference type="ChEBI" id="CHEBI:15377"/>
        <dbReference type="ChEBI" id="CHEBI:15378"/>
        <dbReference type="ChEBI" id="CHEBI:30616"/>
        <dbReference type="ChEBI" id="CHEBI:43474"/>
        <dbReference type="ChEBI" id="CHEBI:456216"/>
        <dbReference type="EC" id="3.6.4.13"/>
    </reaction>
</comment>
<dbReference type="FunFam" id="1.20.120.1080:FF:000033">
    <property type="entry name" value="RBR-type E3 ubiquitin transferase"/>
    <property type="match status" value="1"/>
</dbReference>
<dbReference type="GO" id="GO:0003724">
    <property type="term" value="F:RNA helicase activity"/>
    <property type="evidence" value="ECO:0007669"/>
    <property type="project" value="UniProtKB-EC"/>
</dbReference>
<keyword evidence="12" id="KW-0378">Hydrolase</keyword>
<evidence type="ECO:0000256" key="2">
    <source>
        <dbReference type="ARBA" id="ARBA00008792"/>
    </source>
</evidence>
<dbReference type="InterPro" id="IPR001650">
    <property type="entry name" value="Helicase_C-like"/>
</dbReference>
<dbReference type="Pfam" id="PF24471">
    <property type="entry name" value="KH_DEAH11"/>
    <property type="match status" value="1"/>
</dbReference>
<keyword evidence="15" id="KW-0067">ATP-binding</keyword>
<proteinExistence type="inferred from homology"/>
<dbReference type="Gene3D" id="1.20.120.1750">
    <property type="match status" value="1"/>
</dbReference>
<evidence type="ECO:0000256" key="3">
    <source>
        <dbReference type="ARBA" id="ARBA00012552"/>
    </source>
</evidence>
<sequence length="1745" mass="196471">MFGNNTDKAADYGDSLHQNTQRSSPVVKNLCHFRPPVHYHHRSPGARPPLLTPRYDRHNFVIELLSDQKGFKRADVEGLIKKCESKPDDFFVYDAGFVSGRLCYVQWTDTLSTLVFLWELRFDGAHLFTPKLTSRHALPSDYDELSAELKSLFVSRIRRILDGEIVKKWETKLRAVLDEIEKISSKLKKPLELGFVNDLRKKREGLKVEKDLIEKRIMEFKSAMNCILAHLEGLGLHDPGGEEIEVFKFLDGLNWSRIYCLIMRECRRFDDGLPIYAFRQEILYQIQSQQIMVLIGETGSGKSTQVVQFLADSGVAASDSIVCTQPRKIAARSLAHRVGEESIGCYENNSAVCCPSYATAHSTYSKITYMTDHCLLQHYMNDKDLTGISCIVADEAHERSLSTDLLLAMIKGLLCRRHDLRLIIMSATADANQLSDYFFGCQTFHVMGRNFPVKIKYVSYLSEVACVSTKPSHAAVASYVTDVVRMTFEIHRTEGAGAILAFLTSQAEVEWACDNFRSPSAKVLPLHGKLSFEEQFHAFQDYPGKRKIIFATNVAETSLTIQGVKYVVDSGMVKESKFEPGNGMNILKVCRISKSSANQRAGRAGRTAPGICYRLYSEDDFAMMPIQQEPEIRRVHLGIAVLRILALGIKNVQDFDFVDAPSAKAIEMAIRNLIQLGAVKLENNVLELTDDGQLLVKLGIEPGLGRLILDCYRSHLGKEGVVLAAVMANASSVFCRVGTFEDKLKSDRLKVQFCHSDGDLFTLLSVYKEWECNPPEKRNKWCWENSINAKCMRRCKETVVELENCLKYELHVIITSYWLWNPHVPSDCDRILKRAILSSFSENVAMYSGYDQLGYEVALTGQHVLLHPSCSLLMFGQKPTWVVFGELLSIGNPYLVCVTAFDFESLSSLCPPPLFDVSKMEGQKLAVKILTGFGGTLLKKFCGKSNNNLIRLVTRVQNACIDERIGIEVNVDNNEIKIFASSQDMDEVVGFVNDVLAFERKWLQNECLEKCLYLGGSGVSPPSALFGVGAEIRHLEIERRCLSVDVFHADVGNVDDKELLMLFEKHASGVCSVHKFTGGGQDSDDKEKWGRITFLTPDAVTKAAELNGAEFNGSVLKVIPSRSSFRGDRRMFLFPAVKARVCWPRRPSKGFGIIKCESQDRDFMLDSLCNLAIGGKYVRCELSQKCMDSLLIGGLDRETSEEEVLDVLRGATNRKILDFFLVRGDAVENLPCAVYEEALLKELSPFMPNRSPQSNICTVQVFPPETKDTYMRALITFDGRLHLEAAKALQELEGKVLPGCLSWQKIKCQQLFHSIVCCSAPVYFVIKTELDILLARFRRRRGAECTFERNENGSFRVKISANATRTVAELRGPLEQLMQGKILHSSSLTPTILQHLFTRDGIMLMKSLQRETGTYILFDRHSLNVRIFGPSGKVAAAGNKLVEALLSLHENNQLEIHLRGKGLPHDLMKEVVKKLGPDLQGLKEKVPEAEFSLNTRRHIISIHGTKEMKQRVQDLIDEIVQSSGQMAEKHDNEAACPICLCEVDDRYQLEACGHVFCRVCLLEQCESAIKNQDSFPICCASEKCRVPIYLADFRSLLSSEKLEELFRSALGAFIARSEGTYRFCPSPDCPSVYKVAESGAAGEPFVCGACYVETCTRCHLEYHPYLSCEKYREFKDDPDSSLQEWCKDKDHVRCCPVCGHVIEKIDGCNHIECRCGRHICWVCLDYFKTSDDCYTHLRSIHQAII</sequence>
<dbReference type="InterPro" id="IPR044066">
    <property type="entry name" value="TRIAD_supradom"/>
</dbReference>
<dbReference type="PANTHER" id="PTHR18934">
    <property type="entry name" value="ATP-DEPENDENT RNA HELICASE"/>
    <property type="match status" value="1"/>
</dbReference>
<evidence type="ECO:0000256" key="10">
    <source>
        <dbReference type="ARBA" id="ARBA00022771"/>
    </source>
</evidence>
<dbReference type="SUPFAM" id="SSF54928">
    <property type="entry name" value="RNA-binding domain, RBD"/>
    <property type="match status" value="1"/>
</dbReference>
<feature type="region of interest" description="Disordered" evidence="20">
    <location>
        <begin position="1"/>
        <end position="23"/>
    </location>
</feature>
<dbReference type="InterPro" id="IPR017907">
    <property type="entry name" value="Znf_RING_CS"/>
</dbReference>
<evidence type="ECO:0000256" key="13">
    <source>
        <dbReference type="ARBA" id="ARBA00022806"/>
    </source>
</evidence>
<evidence type="ECO:0000256" key="9">
    <source>
        <dbReference type="ARBA" id="ARBA00022741"/>
    </source>
</evidence>
<dbReference type="CDD" id="cd22585">
    <property type="entry name" value="Rcat_RBR_DEAH12-like"/>
    <property type="match status" value="1"/>
</dbReference>
<reference evidence="25 26" key="1">
    <citation type="submission" date="2023-12" db="EMBL/GenBank/DDBJ databases">
        <title>A high-quality genome assembly for Dillenia turbinata (Dilleniales).</title>
        <authorList>
            <person name="Chanderbali A."/>
        </authorList>
    </citation>
    <scope>NUCLEOTIDE SEQUENCE [LARGE SCALE GENOMIC DNA]</scope>
    <source>
        <strain evidence="25">LSX21</strain>
        <tissue evidence="25">Leaf</tissue>
    </source>
</reference>
<dbReference type="InterPro" id="IPR002867">
    <property type="entry name" value="IBR_dom"/>
</dbReference>
<dbReference type="Gene3D" id="1.10.10.2130">
    <property type="entry name" value="DEAH helicase family, winged-helix domain"/>
    <property type="match status" value="1"/>
</dbReference>
<evidence type="ECO:0000256" key="17">
    <source>
        <dbReference type="ARBA" id="ARBA00047984"/>
    </source>
</evidence>
<dbReference type="GO" id="GO:0003723">
    <property type="term" value="F:RNA binding"/>
    <property type="evidence" value="ECO:0007669"/>
    <property type="project" value="TreeGrafter"/>
</dbReference>
<dbReference type="PROSITE" id="PS51192">
    <property type="entry name" value="HELICASE_ATP_BIND_1"/>
    <property type="match status" value="1"/>
</dbReference>
<name>A0AAN8V607_9MAGN</name>
<keyword evidence="16" id="KW-0809">Transit peptide</keyword>
<dbReference type="Gene3D" id="3.30.40.10">
    <property type="entry name" value="Zinc/RING finger domain, C3HC4 (zinc finger)"/>
    <property type="match status" value="1"/>
</dbReference>
<dbReference type="SUPFAM" id="SSF52540">
    <property type="entry name" value="P-loop containing nucleoside triphosphate hydrolases"/>
    <property type="match status" value="1"/>
</dbReference>
<evidence type="ECO:0000256" key="8">
    <source>
        <dbReference type="ARBA" id="ARBA00022737"/>
    </source>
</evidence>
<dbReference type="InterPro" id="IPR042035">
    <property type="entry name" value="DEAH_win-hel_dom"/>
</dbReference>
<evidence type="ECO:0000256" key="7">
    <source>
        <dbReference type="ARBA" id="ARBA00022723"/>
    </source>
</evidence>
<evidence type="ECO:0000259" key="24">
    <source>
        <dbReference type="PROSITE" id="PS51873"/>
    </source>
</evidence>
<dbReference type="Pfam" id="PF00271">
    <property type="entry name" value="Helicase_C"/>
    <property type="match status" value="1"/>
</dbReference>
<keyword evidence="11" id="KW-0833">Ubl conjugation pathway</keyword>
<evidence type="ECO:0000259" key="23">
    <source>
        <dbReference type="PROSITE" id="PS51194"/>
    </source>
</evidence>
<evidence type="ECO:0000256" key="20">
    <source>
        <dbReference type="SAM" id="MobiDB-lite"/>
    </source>
</evidence>
<dbReference type="FunFam" id="1.10.10.2130:FF:000001">
    <property type="entry name" value="Pre-mRNA-splicing factor ATP-dependent RNA helicase"/>
    <property type="match status" value="1"/>
</dbReference>
<evidence type="ECO:0000313" key="25">
    <source>
        <dbReference type="EMBL" id="KAK6923377.1"/>
    </source>
</evidence>
<keyword evidence="4" id="KW-0150">Chloroplast</keyword>
<dbReference type="GO" id="GO:0008270">
    <property type="term" value="F:zinc ion binding"/>
    <property type="evidence" value="ECO:0007669"/>
    <property type="project" value="UniProtKB-KW"/>
</dbReference>
<dbReference type="CDD" id="cd17917">
    <property type="entry name" value="DEXHc_RHA-like"/>
    <property type="match status" value="1"/>
</dbReference>
<keyword evidence="10 18" id="KW-0863">Zinc-finger</keyword>
<dbReference type="Pfam" id="PF07717">
    <property type="entry name" value="OB_NTP_bind"/>
    <property type="match status" value="1"/>
</dbReference>
<feature type="domain" description="RING-type" evidence="24">
    <location>
        <begin position="1532"/>
        <end position="1740"/>
    </location>
</feature>
<evidence type="ECO:0000256" key="14">
    <source>
        <dbReference type="ARBA" id="ARBA00022833"/>
    </source>
</evidence>
<evidence type="ECO:0000256" key="18">
    <source>
        <dbReference type="PROSITE-ProRule" id="PRU00175"/>
    </source>
</evidence>
<dbReference type="EC" id="3.6.4.13" evidence="3"/>
<evidence type="ECO:0000256" key="12">
    <source>
        <dbReference type="ARBA" id="ARBA00022801"/>
    </source>
</evidence>
<dbReference type="SUPFAM" id="SSF57850">
    <property type="entry name" value="RING/U-box"/>
    <property type="match status" value="2"/>
</dbReference>
<keyword evidence="5" id="KW-0934">Plastid</keyword>
<comment type="subcellular location">
    <subcellularLocation>
        <location evidence="1">Plastid</location>
        <location evidence="1">Chloroplast</location>
    </subcellularLocation>
</comment>
<dbReference type="InterPro" id="IPR056244">
    <property type="entry name" value="RRM_DEAH11/12"/>
</dbReference>
<evidence type="ECO:0000256" key="1">
    <source>
        <dbReference type="ARBA" id="ARBA00004229"/>
    </source>
</evidence>
<accession>A0AAN8V607</accession>
<evidence type="ECO:0000256" key="16">
    <source>
        <dbReference type="ARBA" id="ARBA00022946"/>
    </source>
</evidence>
<dbReference type="Gene3D" id="3.40.50.300">
    <property type="entry name" value="P-loop containing nucleotide triphosphate hydrolases"/>
    <property type="match status" value="2"/>
</dbReference>
<evidence type="ECO:0000256" key="4">
    <source>
        <dbReference type="ARBA" id="ARBA00022528"/>
    </source>
</evidence>
<evidence type="ECO:0000256" key="15">
    <source>
        <dbReference type="ARBA" id="ARBA00022840"/>
    </source>
</evidence>
<organism evidence="25 26">
    <name type="scientific">Dillenia turbinata</name>
    <dbReference type="NCBI Taxonomy" id="194707"/>
    <lineage>
        <taxon>Eukaryota</taxon>
        <taxon>Viridiplantae</taxon>
        <taxon>Streptophyta</taxon>
        <taxon>Embryophyta</taxon>
        <taxon>Tracheophyta</taxon>
        <taxon>Spermatophyta</taxon>
        <taxon>Magnoliopsida</taxon>
        <taxon>eudicotyledons</taxon>
        <taxon>Gunneridae</taxon>
        <taxon>Pentapetalae</taxon>
        <taxon>Dilleniales</taxon>
        <taxon>Dilleniaceae</taxon>
        <taxon>Dillenia</taxon>
    </lineage>
</organism>
<dbReference type="FunFam" id="3.40.50.300:FF:002114">
    <property type="entry name" value="ATP-dependent RNA helicase DEAH12 chloroplastic"/>
    <property type="match status" value="1"/>
</dbReference>
<protein>
    <recommendedName>
        <fullName evidence="3">RNA helicase</fullName>
        <ecNumber evidence="3">3.6.4.13</ecNumber>
    </recommendedName>
</protein>
<evidence type="ECO:0000256" key="6">
    <source>
        <dbReference type="ARBA" id="ARBA00022679"/>
    </source>
</evidence>
<keyword evidence="8" id="KW-0677">Repeat</keyword>
<dbReference type="InterPro" id="IPR013087">
    <property type="entry name" value="Znf_C2H2_type"/>
</dbReference>
<dbReference type="InterPro" id="IPR056247">
    <property type="entry name" value="KH_DEAH11/12_2nd"/>
</dbReference>
<dbReference type="SMART" id="SM00647">
    <property type="entry name" value="IBR"/>
    <property type="match status" value="2"/>
</dbReference>
<dbReference type="InterPro" id="IPR014001">
    <property type="entry name" value="Helicase_ATP-bd"/>
</dbReference>
<keyword evidence="6" id="KW-0808">Transferase</keyword>
<dbReference type="InterPro" id="IPR007502">
    <property type="entry name" value="Helicase-assoc_dom"/>
</dbReference>
<dbReference type="GO" id="GO:0016787">
    <property type="term" value="F:hydrolase activity"/>
    <property type="evidence" value="ECO:0007669"/>
    <property type="project" value="UniProtKB-KW"/>
</dbReference>
<dbReference type="InterPro" id="IPR001841">
    <property type="entry name" value="Znf_RING"/>
</dbReference>
<dbReference type="Pfam" id="PF01485">
    <property type="entry name" value="IBR"/>
    <property type="match status" value="1"/>
</dbReference>
<gene>
    <name evidence="25" type="ORF">RJ641_011681</name>
</gene>
<dbReference type="InterPro" id="IPR027417">
    <property type="entry name" value="P-loop_NTPase"/>
</dbReference>
<dbReference type="PROSITE" id="PS51194">
    <property type="entry name" value="HELICASE_CTER"/>
    <property type="match status" value="1"/>
</dbReference>
<dbReference type="SMART" id="SM00487">
    <property type="entry name" value="DEXDc"/>
    <property type="match status" value="1"/>
</dbReference>
<dbReference type="InterPro" id="IPR011545">
    <property type="entry name" value="DEAD/DEAH_box_helicase_dom"/>
</dbReference>
<dbReference type="GO" id="GO:0016740">
    <property type="term" value="F:transferase activity"/>
    <property type="evidence" value="ECO:0007669"/>
    <property type="project" value="UniProtKB-KW"/>
</dbReference>
<keyword evidence="14" id="KW-0862">Zinc</keyword>
<dbReference type="InterPro" id="IPR011709">
    <property type="entry name" value="DEAD-box_helicase_OB_fold"/>
</dbReference>
<evidence type="ECO:0000256" key="19">
    <source>
        <dbReference type="SAM" id="Coils"/>
    </source>
</evidence>
<keyword evidence="19" id="KW-0175">Coiled coil</keyword>
<dbReference type="InterPro" id="IPR056246">
    <property type="entry name" value="KH_DEAH11/12_1st"/>
</dbReference>
<dbReference type="Pfam" id="PF24638">
    <property type="entry name" value="KH_DEAH11_1st"/>
    <property type="match status" value="1"/>
</dbReference>
<keyword evidence="7" id="KW-0479">Metal-binding</keyword>
<dbReference type="CDD" id="cd18791">
    <property type="entry name" value="SF2_C_RHA"/>
    <property type="match status" value="1"/>
</dbReference>
<comment type="caution">
    <text evidence="25">The sequence shown here is derived from an EMBL/GenBank/DDBJ whole genome shotgun (WGS) entry which is preliminary data.</text>
</comment>
<evidence type="ECO:0000259" key="21">
    <source>
        <dbReference type="PROSITE" id="PS50089"/>
    </source>
</evidence>
<feature type="coiled-coil region" evidence="19">
    <location>
        <begin position="166"/>
        <end position="216"/>
    </location>
</feature>
<comment type="similarity">
    <text evidence="2">Belongs to the DEAD box helicase family. DEAH subfamily.</text>
</comment>
<evidence type="ECO:0000313" key="26">
    <source>
        <dbReference type="Proteomes" id="UP001370490"/>
    </source>
</evidence>
<feature type="domain" description="RING-type" evidence="21">
    <location>
        <begin position="1536"/>
        <end position="1578"/>
    </location>
</feature>
<dbReference type="CDD" id="cd20335">
    <property type="entry name" value="BRcat_RBR"/>
    <property type="match status" value="1"/>
</dbReference>
<feature type="domain" description="Helicase C-terminal" evidence="23">
    <location>
        <begin position="482"/>
        <end position="648"/>
    </location>
</feature>
<dbReference type="SMART" id="SM00490">
    <property type="entry name" value="HELICc"/>
    <property type="match status" value="1"/>
</dbReference>
<dbReference type="PROSITE" id="PS51873">
    <property type="entry name" value="TRIAD"/>
    <property type="match status" value="1"/>
</dbReference>
<dbReference type="PANTHER" id="PTHR18934:SF81">
    <property type="entry name" value="ATP-DEPENDENT RNA HELICASE DEAH11, CHLOROPLASTIC-RELATED"/>
    <property type="match status" value="1"/>
</dbReference>
<keyword evidence="26" id="KW-1185">Reference proteome</keyword>
<dbReference type="Pfam" id="PF24475">
    <property type="entry name" value="RBD_DEAH11"/>
    <property type="match status" value="1"/>
</dbReference>
<dbReference type="FunFam" id="3.40.50.300:FF:001279">
    <property type="entry name" value="ATP-dependent RNA helicase DEAH12 chloroplastic"/>
    <property type="match status" value="1"/>
</dbReference>
<dbReference type="Pfam" id="PF24641">
    <property type="entry name" value="KH_DEAH11_2nd"/>
    <property type="match status" value="1"/>
</dbReference>
<feature type="domain" description="Helicase ATP-binding" evidence="22">
    <location>
        <begin position="283"/>
        <end position="447"/>
    </location>
</feature>
<dbReference type="GO" id="GO:0005524">
    <property type="term" value="F:ATP binding"/>
    <property type="evidence" value="ECO:0007669"/>
    <property type="project" value="UniProtKB-KW"/>
</dbReference>
<dbReference type="InterPro" id="IPR013083">
    <property type="entry name" value="Znf_RING/FYVE/PHD"/>
</dbReference>
<dbReference type="FunFam" id="1.20.120.1750:FF:000020">
    <property type="entry name" value="ATP-dependent RNA helicase DEAH12 chloroplastic"/>
    <property type="match status" value="1"/>
</dbReference>
<dbReference type="SMART" id="SM00847">
    <property type="entry name" value="HA2"/>
    <property type="match status" value="1"/>
</dbReference>
<dbReference type="GO" id="GO:0009507">
    <property type="term" value="C:chloroplast"/>
    <property type="evidence" value="ECO:0007669"/>
    <property type="project" value="UniProtKB-SubCell"/>
</dbReference>